<evidence type="ECO:0000313" key="2">
    <source>
        <dbReference type="EMBL" id="KAK6344604.1"/>
    </source>
</evidence>
<comment type="caution">
    <text evidence="2">The sequence shown here is derived from an EMBL/GenBank/DDBJ whole genome shotgun (WGS) entry which is preliminary data.</text>
</comment>
<feature type="signal peptide" evidence="1">
    <location>
        <begin position="1"/>
        <end position="21"/>
    </location>
</feature>
<keyword evidence="3" id="KW-1185">Reference proteome</keyword>
<proteinExistence type="predicted"/>
<evidence type="ECO:0000256" key="1">
    <source>
        <dbReference type="SAM" id="SignalP"/>
    </source>
</evidence>
<feature type="chain" id="PRO_5042905076" evidence="1">
    <location>
        <begin position="22"/>
        <end position="429"/>
    </location>
</feature>
<keyword evidence="1" id="KW-0732">Signal</keyword>
<organism evidence="2 3">
    <name type="scientific">Orbilia javanica</name>
    <dbReference type="NCBI Taxonomy" id="47235"/>
    <lineage>
        <taxon>Eukaryota</taxon>
        <taxon>Fungi</taxon>
        <taxon>Dikarya</taxon>
        <taxon>Ascomycota</taxon>
        <taxon>Pezizomycotina</taxon>
        <taxon>Orbiliomycetes</taxon>
        <taxon>Orbiliales</taxon>
        <taxon>Orbiliaceae</taxon>
        <taxon>Orbilia</taxon>
    </lineage>
</organism>
<dbReference type="Proteomes" id="UP001313282">
    <property type="component" value="Unassembled WGS sequence"/>
</dbReference>
<accession>A0AAN8RHT5</accession>
<evidence type="ECO:0000313" key="3">
    <source>
        <dbReference type="Proteomes" id="UP001313282"/>
    </source>
</evidence>
<dbReference type="EMBL" id="JAVHNR010000004">
    <property type="protein sequence ID" value="KAK6344604.1"/>
    <property type="molecule type" value="Genomic_DNA"/>
</dbReference>
<protein>
    <submittedName>
        <fullName evidence="2">Uncharacterized protein</fullName>
    </submittedName>
</protein>
<dbReference type="AlphaFoldDB" id="A0AAN8RHT5"/>
<gene>
    <name evidence="2" type="ORF">TWF718_006562</name>
</gene>
<reference evidence="2 3" key="1">
    <citation type="submission" date="2019-10" db="EMBL/GenBank/DDBJ databases">
        <authorList>
            <person name="Palmer J.M."/>
        </authorList>
    </citation>
    <scope>NUCLEOTIDE SEQUENCE [LARGE SCALE GENOMIC DNA]</scope>
    <source>
        <strain evidence="2 3">TWF718</strain>
    </source>
</reference>
<name>A0AAN8RHT5_9PEZI</name>
<sequence length="429" mass="47881">MLCNRFYRVYFLLISIGVSQCTVICDACRPIDIVNSPGETLNPLRAHRYRSKTRTLRLTIYASTLNLTGIGIDLALGYGVAVLHYGNGTTVDVAKIEGDEAYVNAMKWFAEESLLIPNPGPDSDPWARKDIPAFAYPPGPPINDDIKFWQGIFDGTIVLNQTEEKTPERPPPPYTRPGINLALLPEQLKIWVEAVSPLISALKTQVDAVHKLAYPAISLSIPDFCFHLSSCRANFGAAAHAAGFDTILPTMFASEAAIYQHPAPQLKDLSNYLEDEDEVLDSIVEEALVVDYSQAAISVTLLKRFGKWLNTLEPTEFYMEPKLGAYKLKGLHSDGEYAQELQDWIESSFNWTILNRAGYLVLTGDAGTSFVIHDVLFLVLKGNTHISWEDYHLSDAEYTFGRARAMAKRAWKWMTDEHDGCLPSGWCPK</sequence>